<evidence type="ECO:0000313" key="8">
    <source>
        <dbReference type="EMBL" id="EAK3904296.1"/>
    </source>
</evidence>
<dbReference type="EMBL" id="AACFVE010000204">
    <property type="protein sequence ID" value="EAK3904296.1"/>
    <property type="molecule type" value="Genomic_DNA"/>
</dbReference>
<evidence type="ECO:0000256" key="3">
    <source>
        <dbReference type="ARBA" id="ARBA00022553"/>
    </source>
</evidence>
<keyword evidence="5 8" id="KW-0418">Kinase</keyword>
<name>A0A5T0UGE2_CAMJU</name>
<dbReference type="PRINTS" id="PR00344">
    <property type="entry name" value="BCTRLSENSOR"/>
</dbReference>
<dbReference type="AlphaFoldDB" id="A0A5T0UGE2"/>
<dbReference type="PROSITE" id="PS50109">
    <property type="entry name" value="HIS_KIN"/>
    <property type="match status" value="1"/>
</dbReference>
<keyword evidence="6" id="KW-0902">Two-component regulatory system</keyword>
<reference evidence="8" key="1">
    <citation type="submission" date="2018-06" db="EMBL/GenBank/DDBJ databases">
        <authorList>
            <consortium name="PulseNet: The National Subtyping Network for Foodborne Disease Surveillance"/>
            <person name="Tarr C.L."/>
            <person name="Trees E."/>
            <person name="Katz L.S."/>
            <person name="Carleton-Romer H.A."/>
            <person name="Stroika S."/>
            <person name="Kucerova Z."/>
            <person name="Roache K.F."/>
            <person name="Sabol A.L."/>
            <person name="Besser J."/>
            <person name="Gerner-Smidt P."/>
        </authorList>
    </citation>
    <scope>NUCLEOTIDE SEQUENCE</scope>
    <source>
        <strain evidence="8">PNUSAC003301</strain>
    </source>
</reference>
<dbReference type="InterPro" id="IPR004358">
    <property type="entry name" value="Sig_transdc_His_kin-like_C"/>
</dbReference>
<dbReference type="CDD" id="cd00075">
    <property type="entry name" value="HATPase"/>
    <property type="match status" value="1"/>
</dbReference>
<dbReference type="InterPro" id="IPR036890">
    <property type="entry name" value="HATPase_C_sf"/>
</dbReference>
<evidence type="ECO:0000256" key="5">
    <source>
        <dbReference type="ARBA" id="ARBA00022777"/>
    </source>
</evidence>
<feature type="domain" description="Histidine kinase" evidence="7">
    <location>
        <begin position="1"/>
        <end position="82"/>
    </location>
</feature>
<gene>
    <name evidence="8" type="ORF">CW563_09485</name>
</gene>
<dbReference type="GO" id="GO:0005886">
    <property type="term" value="C:plasma membrane"/>
    <property type="evidence" value="ECO:0007669"/>
    <property type="project" value="TreeGrafter"/>
</dbReference>
<dbReference type="Gene3D" id="3.30.565.10">
    <property type="entry name" value="Histidine kinase-like ATPase, C-terminal domain"/>
    <property type="match status" value="1"/>
</dbReference>
<evidence type="ECO:0000256" key="1">
    <source>
        <dbReference type="ARBA" id="ARBA00000085"/>
    </source>
</evidence>
<comment type="caution">
    <text evidence="8">The sequence shown here is derived from an EMBL/GenBank/DDBJ whole genome shotgun (WGS) entry which is preliminary data.</text>
</comment>
<sequence length="83" mass="9040">TATSSANEWRLVVYNTGQTLAQADKERIYERFYRADKARSAEGSGLGLAIVKEAVEALSGQIVVTSPYKNGTKFTVTLPLFLA</sequence>
<dbReference type="SUPFAM" id="SSF55874">
    <property type="entry name" value="ATPase domain of HSP90 chaperone/DNA topoisomerase II/histidine kinase"/>
    <property type="match status" value="1"/>
</dbReference>
<dbReference type="GO" id="GO:0004721">
    <property type="term" value="F:phosphoprotein phosphatase activity"/>
    <property type="evidence" value="ECO:0007669"/>
    <property type="project" value="TreeGrafter"/>
</dbReference>
<accession>A0A5T0UGE2</accession>
<evidence type="ECO:0000256" key="4">
    <source>
        <dbReference type="ARBA" id="ARBA00022679"/>
    </source>
</evidence>
<feature type="non-terminal residue" evidence="8">
    <location>
        <position position="1"/>
    </location>
</feature>
<keyword evidence="3" id="KW-0597">Phosphoprotein</keyword>
<dbReference type="PANTHER" id="PTHR45453:SF1">
    <property type="entry name" value="PHOSPHATE REGULON SENSOR PROTEIN PHOR"/>
    <property type="match status" value="1"/>
</dbReference>
<protein>
    <recommendedName>
        <fullName evidence="2">histidine kinase</fullName>
        <ecNumber evidence="2">2.7.13.3</ecNumber>
    </recommendedName>
</protein>
<keyword evidence="4" id="KW-0808">Transferase</keyword>
<dbReference type="SMART" id="SM00387">
    <property type="entry name" value="HATPase_c"/>
    <property type="match status" value="1"/>
</dbReference>
<comment type="catalytic activity">
    <reaction evidence="1">
        <text>ATP + protein L-histidine = ADP + protein N-phospho-L-histidine.</text>
        <dbReference type="EC" id="2.7.13.3"/>
    </reaction>
</comment>
<proteinExistence type="predicted"/>
<evidence type="ECO:0000256" key="2">
    <source>
        <dbReference type="ARBA" id="ARBA00012438"/>
    </source>
</evidence>
<dbReference type="InterPro" id="IPR003594">
    <property type="entry name" value="HATPase_dom"/>
</dbReference>
<dbReference type="GO" id="GO:0016036">
    <property type="term" value="P:cellular response to phosphate starvation"/>
    <property type="evidence" value="ECO:0007669"/>
    <property type="project" value="TreeGrafter"/>
</dbReference>
<evidence type="ECO:0000256" key="6">
    <source>
        <dbReference type="ARBA" id="ARBA00023012"/>
    </source>
</evidence>
<dbReference type="Pfam" id="PF02518">
    <property type="entry name" value="HATPase_c"/>
    <property type="match status" value="1"/>
</dbReference>
<evidence type="ECO:0000259" key="7">
    <source>
        <dbReference type="PROSITE" id="PS50109"/>
    </source>
</evidence>
<dbReference type="InterPro" id="IPR005467">
    <property type="entry name" value="His_kinase_dom"/>
</dbReference>
<dbReference type="GO" id="GO:0000155">
    <property type="term" value="F:phosphorelay sensor kinase activity"/>
    <property type="evidence" value="ECO:0007669"/>
    <property type="project" value="TreeGrafter"/>
</dbReference>
<dbReference type="EC" id="2.7.13.3" evidence="2"/>
<organism evidence="8">
    <name type="scientific">Campylobacter jejuni</name>
    <dbReference type="NCBI Taxonomy" id="197"/>
    <lineage>
        <taxon>Bacteria</taxon>
        <taxon>Pseudomonadati</taxon>
        <taxon>Campylobacterota</taxon>
        <taxon>Epsilonproteobacteria</taxon>
        <taxon>Campylobacterales</taxon>
        <taxon>Campylobacteraceae</taxon>
        <taxon>Campylobacter</taxon>
    </lineage>
</organism>
<dbReference type="InterPro" id="IPR050351">
    <property type="entry name" value="BphY/WalK/GraS-like"/>
</dbReference>
<dbReference type="PANTHER" id="PTHR45453">
    <property type="entry name" value="PHOSPHATE REGULON SENSOR PROTEIN PHOR"/>
    <property type="match status" value="1"/>
</dbReference>